<dbReference type="EMBL" id="CAJVPW010077733">
    <property type="protein sequence ID" value="CAG8799056.1"/>
    <property type="molecule type" value="Genomic_DNA"/>
</dbReference>
<evidence type="ECO:0000313" key="2">
    <source>
        <dbReference type="Proteomes" id="UP000789366"/>
    </source>
</evidence>
<organism evidence="1 2">
    <name type="scientific">Cetraspora pellucida</name>
    <dbReference type="NCBI Taxonomy" id="1433469"/>
    <lineage>
        <taxon>Eukaryota</taxon>
        <taxon>Fungi</taxon>
        <taxon>Fungi incertae sedis</taxon>
        <taxon>Mucoromycota</taxon>
        <taxon>Glomeromycotina</taxon>
        <taxon>Glomeromycetes</taxon>
        <taxon>Diversisporales</taxon>
        <taxon>Gigasporaceae</taxon>
        <taxon>Cetraspora</taxon>
    </lineage>
</organism>
<gene>
    <name evidence="1" type="ORF">SPELUC_LOCUS17896</name>
</gene>
<feature type="non-terminal residue" evidence="1">
    <location>
        <position position="89"/>
    </location>
</feature>
<keyword evidence="2" id="KW-1185">Reference proteome</keyword>
<protein>
    <submittedName>
        <fullName evidence="1">11936_t:CDS:1</fullName>
    </submittedName>
</protein>
<sequence>VTQRLQAKEWNQLLEVVDNKYDPEQEKYDRSVLENYLRERKKEAAVYQKQQTERRRKKTEIEKFGLNDKSLDKERLKYFNKKESRKKEE</sequence>
<name>A0ACA9RMQ0_9GLOM</name>
<comment type="caution">
    <text evidence="1">The sequence shown here is derived from an EMBL/GenBank/DDBJ whole genome shotgun (WGS) entry which is preliminary data.</text>
</comment>
<evidence type="ECO:0000313" key="1">
    <source>
        <dbReference type="EMBL" id="CAG8799056.1"/>
    </source>
</evidence>
<feature type="non-terminal residue" evidence="1">
    <location>
        <position position="1"/>
    </location>
</feature>
<reference evidence="1" key="1">
    <citation type="submission" date="2021-06" db="EMBL/GenBank/DDBJ databases">
        <authorList>
            <person name="Kallberg Y."/>
            <person name="Tangrot J."/>
            <person name="Rosling A."/>
        </authorList>
    </citation>
    <scope>NUCLEOTIDE SEQUENCE</scope>
    <source>
        <strain evidence="1">28 12/20/2015</strain>
    </source>
</reference>
<accession>A0ACA9RMQ0</accession>
<dbReference type="Proteomes" id="UP000789366">
    <property type="component" value="Unassembled WGS sequence"/>
</dbReference>
<proteinExistence type="predicted"/>